<dbReference type="SUPFAM" id="SSF81345">
    <property type="entry name" value="ABC transporter involved in vitamin B12 uptake, BtuC"/>
    <property type="match status" value="1"/>
</dbReference>
<feature type="transmembrane region" description="Helical" evidence="8">
    <location>
        <begin position="65"/>
        <end position="82"/>
    </location>
</feature>
<evidence type="ECO:0000256" key="3">
    <source>
        <dbReference type="ARBA" id="ARBA00022448"/>
    </source>
</evidence>
<dbReference type="PANTHER" id="PTHR30472:SF1">
    <property type="entry name" value="FE(3+) DICITRATE TRANSPORT SYSTEM PERMEASE PROTEIN FECC-RELATED"/>
    <property type="match status" value="1"/>
</dbReference>
<feature type="transmembrane region" description="Helical" evidence="8">
    <location>
        <begin position="238"/>
        <end position="266"/>
    </location>
</feature>
<name>A0ABT5U9T0_9GAMM</name>
<feature type="transmembrane region" description="Helical" evidence="8">
    <location>
        <begin position="152"/>
        <end position="171"/>
    </location>
</feature>
<feature type="transmembrane region" description="Helical" evidence="8">
    <location>
        <begin position="94"/>
        <end position="119"/>
    </location>
</feature>
<evidence type="ECO:0000256" key="1">
    <source>
        <dbReference type="ARBA" id="ARBA00004651"/>
    </source>
</evidence>
<keyword evidence="5 8" id="KW-0812">Transmembrane</keyword>
<gene>
    <name evidence="9" type="ORF">ORQ98_14215</name>
</gene>
<dbReference type="EMBL" id="JAPMOU010000017">
    <property type="protein sequence ID" value="MDE1463119.1"/>
    <property type="molecule type" value="Genomic_DNA"/>
</dbReference>
<dbReference type="Pfam" id="PF01032">
    <property type="entry name" value="FecCD"/>
    <property type="match status" value="1"/>
</dbReference>
<dbReference type="Proteomes" id="UP001528823">
    <property type="component" value="Unassembled WGS sequence"/>
</dbReference>
<dbReference type="PANTHER" id="PTHR30472">
    <property type="entry name" value="FERRIC ENTEROBACTIN TRANSPORT SYSTEM PERMEASE PROTEIN"/>
    <property type="match status" value="1"/>
</dbReference>
<keyword evidence="10" id="KW-1185">Reference proteome</keyword>
<feature type="transmembrane region" description="Helical" evidence="8">
    <location>
        <begin position="125"/>
        <end position="145"/>
    </location>
</feature>
<dbReference type="CDD" id="cd06550">
    <property type="entry name" value="TM_ABC_iron-siderophores_like"/>
    <property type="match status" value="1"/>
</dbReference>
<keyword evidence="3" id="KW-0813">Transport</keyword>
<evidence type="ECO:0000256" key="4">
    <source>
        <dbReference type="ARBA" id="ARBA00022475"/>
    </source>
</evidence>
<comment type="caution">
    <text evidence="9">The sequence shown here is derived from an EMBL/GenBank/DDBJ whole genome shotgun (WGS) entry which is preliminary data.</text>
</comment>
<sequence>MSPFKLLQPALWLFLLTTAVAGYIFSMIAWSSFELSVSDLYGYLFAFDSNSVEHQLLATLRAPRALASFLIGANLAIAGAIMQNLTHNPLSSPTILGINAGAACFITAASIGVIGLAQLPTTVNALLGGTLSGVLVMLLGGFFSTRSHPLKIILAGIAINALFVGLTRTSVILADDSAYGVSWLAGSVAYIGWREWQSLWPISLVGCALAIYSIRGLNMLTLGDEVAKGLGLNIQLTRIIACISALLLTTVSVAVAGPIAFIGLLAPHIAKILVGNNFIFLLPACALLGGSFLIWADGFSRAIVFPAETPVGVMTALIGSPYFIALSLRSRLSHAL</sequence>
<evidence type="ECO:0000256" key="6">
    <source>
        <dbReference type="ARBA" id="ARBA00022989"/>
    </source>
</evidence>
<keyword evidence="7 8" id="KW-0472">Membrane</keyword>
<accession>A0ABT5U9T0</accession>
<comment type="similarity">
    <text evidence="2">Belongs to the binding-protein-dependent transport system permease family. FecCD subfamily.</text>
</comment>
<evidence type="ECO:0000256" key="7">
    <source>
        <dbReference type="ARBA" id="ARBA00023136"/>
    </source>
</evidence>
<reference evidence="9 10" key="1">
    <citation type="submission" date="2022-11" db="EMBL/GenBank/DDBJ databases">
        <title>Spartinivicinus poritis sp. nov., isolated from scleractinian coral Porites lutea.</title>
        <authorList>
            <person name="Zhang G."/>
            <person name="Cai L."/>
            <person name="Wei Q."/>
        </authorList>
    </citation>
    <scope>NUCLEOTIDE SEQUENCE [LARGE SCALE GENOMIC DNA]</scope>
    <source>
        <strain evidence="9 10">A2-2</strain>
    </source>
</reference>
<dbReference type="RefSeq" id="WP_274689465.1">
    <property type="nucleotide sequence ID" value="NZ_JAPMOU010000017.1"/>
</dbReference>
<dbReference type="Gene3D" id="1.10.3470.10">
    <property type="entry name" value="ABC transporter involved in vitamin B12 uptake, BtuC"/>
    <property type="match status" value="1"/>
</dbReference>
<organism evidence="9 10">
    <name type="scientific">Spartinivicinus poritis</name>
    <dbReference type="NCBI Taxonomy" id="2994640"/>
    <lineage>
        <taxon>Bacteria</taxon>
        <taxon>Pseudomonadati</taxon>
        <taxon>Pseudomonadota</taxon>
        <taxon>Gammaproteobacteria</taxon>
        <taxon>Oceanospirillales</taxon>
        <taxon>Zooshikellaceae</taxon>
        <taxon>Spartinivicinus</taxon>
    </lineage>
</organism>
<evidence type="ECO:0000313" key="9">
    <source>
        <dbReference type="EMBL" id="MDE1463119.1"/>
    </source>
</evidence>
<dbReference type="InterPro" id="IPR000522">
    <property type="entry name" value="ABC_transptr_permease_BtuC"/>
</dbReference>
<keyword evidence="4" id="KW-1003">Cell membrane</keyword>
<evidence type="ECO:0000256" key="5">
    <source>
        <dbReference type="ARBA" id="ARBA00022692"/>
    </source>
</evidence>
<feature type="transmembrane region" description="Helical" evidence="8">
    <location>
        <begin position="302"/>
        <end position="324"/>
    </location>
</feature>
<evidence type="ECO:0000256" key="8">
    <source>
        <dbReference type="SAM" id="Phobius"/>
    </source>
</evidence>
<evidence type="ECO:0000313" key="10">
    <source>
        <dbReference type="Proteomes" id="UP001528823"/>
    </source>
</evidence>
<feature type="transmembrane region" description="Helical" evidence="8">
    <location>
        <begin position="278"/>
        <end position="296"/>
    </location>
</feature>
<dbReference type="InterPro" id="IPR037294">
    <property type="entry name" value="ABC_BtuC-like"/>
</dbReference>
<keyword evidence="6 8" id="KW-1133">Transmembrane helix</keyword>
<protein>
    <submittedName>
        <fullName evidence="9">Iron chelate uptake ABC transporter family permease subunit</fullName>
    </submittedName>
</protein>
<feature type="transmembrane region" description="Helical" evidence="8">
    <location>
        <begin position="200"/>
        <end position="218"/>
    </location>
</feature>
<evidence type="ECO:0000256" key="2">
    <source>
        <dbReference type="ARBA" id="ARBA00007935"/>
    </source>
</evidence>
<proteinExistence type="inferred from homology"/>
<comment type="subcellular location">
    <subcellularLocation>
        <location evidence="1">Cell membrane</location>
        <topology evidence="1">Multi-pass membrane protein</topology>
    </subcellularLocation>
</comment>
<feature type="transmembrane region" description="Helical" evidence="8">
    <location>
        <begin position="12"/>
        <end position="33"/>
    </location>
</feature>